<reference evidence="2 3" key="1">
    <citation type="journal article" date="2021" name="Nat. Commun.">
        <title>Genetic determinants of endophytism in the Arabidopsis root mycobiome.</title>
        <authorList>
            <person name="Mesny F."/>
            <person name="Miyauchi S."/>
            <person name="Thiergart T."/>
            <person name="Pickel B."/>
            <person name="Atanasova L."/>
            <person name="Karlsson M."/>
            <person name="Huettel B."/>
            <person name="Barry K.W."/>
            <person name="Haridas S."/>
            <person name="Chen C."/>
            <person name="Bauer D."/>
            <person name="Andreopoulos W."/>
            <person name="Pangilinan J."/>
            <person name="LaButti K."/>
            <person name="Riley R."/>
            <person name="Lipzen A."/>
            <person name="Clum A."/>
            <person name="Drula E."/>
            <person name="Henrissat B."/>
            <person name="Kohler A."/>
            <person name="Grigoriev I.V."/>
            <person name="Martin F.M."/>
            <person name="Hacquard S."/>
        </authorList>
    </citation>
    <scope>NUCLEOTIDE SEQUENCE [LARGE SCALE GENOMIC DNA]</scope>
    <source>
        <strain evidence="2 3">MPI-CAGE-CH-0241</strain>
    </source>
</reference>
<keyword evidence="1" id="KW-1133">Transmembrane helix</keyword>
<protein>
    <submittedName>
        <fullName evidence="2">Uncharacterized protein</fullName>
    </submittedName>
</protein>
<accession>A0A9P9AR40</accession>
<keyword evidence="1" id="KW-0812">Transmembrane</keyword>
<dbReference type="Proteomes" id="UP000777438">
    <property type="component" value="Unassembled WGS sequence"/>
</dbReference>
<proteinExistence type="predicted"/>
<keyword evidence="3" id="KW-1185">Reference proteome</keyword>
<feature type="transmembrane region" description="Helical" evidence="1">
    <location>
        <begin position="75"/>
        <end position="92"/>
    </location>
</feature>
<evidence type="ECO:0000256" key="1">
    <source>
        <dbReference type="SAM" id="Phobius"/>
    </source>
</evidence>
<gene>
    <name evidence="2" type="ORF">B0T10DRAFT_310639</name>
</gene>
<evidence type="ECO:0000313" key="3">
    <source>
        <dbReference type="Proteomes" id="UP000777438"/>
    </source>
</evidence>
<organism evidence="2 3">
    <name type="scientific">Thelonectria olida</name>
    <dbReference type="NCBI Taxonomy" id="1576542"/>
    <lineage>
        <taxon>Eukaryota</taxon>
        <taxon>Fungi</taxon>
        <taxon>Dikarya</taxon>
        <taxon>Ascomycota</taxon>
        <taxon>Pezizomycotina</taxon>
        <taxon>Sordariomycetes</taxon>
        <taxon>Hypocreomycetidae</taxon>
        <taxon>Hypocreales</taxon>
        <taxon>Nectriaceae</taxon>
        <taxon>Thelonectria</taxon>
    </lineage>
</organism>
<dbReference type="EMBL" id="JAGPYM010000008">
    <property type="protein sequence ID" value="KAH6891372.1"/>
    <property type="molecule type" value="Genomic_DNA"/>
</dbReference>
<feature type="transmembrane region" description="Helical" evidence="1">
    <location>
        <begin position="39"/>
        <end position="63"/>
    </location>
</feature>
<sequence length="124" mass="13730">MCMLVIIPLFLPVFDAPFFNATLHLALHGTKIPGLLHSFSLPLPFLNAIRVPLTLAFVLPLFLFPIPLALNPHTLILLSSLLACLVPTPSLLDFACLNRLQFSFLTNTLSLLRFYQDALSIDST</sequence>
<comment type="caution">
    <text evidence="2">The sequence shown here is derived from an EMBL/GenBank/DDBJ whole genome shotgun (WGS) entry which is preliminary data.</text>
</comment>
<keyword evidence="1" id="KW-0472">Membrane</keyword>
<dbReference type="AlphaFoldDB" id="A0A9P9AR40"/>
<name>A0A9P9AR40_9HYPO</name>
<evidence type="ECO:0000313" key="2">
    <source>
        <dbReference type="EMBL" id="KAH6891372.1"/>
    </source>
</evidence>